<comment type="caution">
    <text evidence="1">The sequence shown here is derived from an EMBL/GenBank/DDBJ whole genome shotgun (WGS) entry which is preliminary data.</text>
</comment>
<organism evidence="1 2">
    <name type="scientific">Parelaphostrongylus tenuis</name>
    <name type="common">Meningeal worm</name>
    <dbReference type="NCBI Taxonomy" id="148309"/>
    <lineage>
        <taxon>Eukaryota</taxon>
        <taxon>Metazoa</taxon>
        <taxon>Ecdysozoa</taxon>
        <taxon>Nematoda</taxon>
        <taxon>Chromadorea</taxon>
        <taxon>Rhabditida</taxon>
        <taxon>Rhabditina</taxon>
        <taxon>Rhabditomorpha</taxon>
        <taxon>Strongyloidea</taxon>
        <taxon>Metastrongylidae</taxon>
        <taxon>Parelaphostrongylus</taxon>
    </lineage>
</organism>
<gene>
    <name evidence="1" type="ORF">KIN20_032169</name>
</gene>
<evidence type="ECO:0000313" key="1">
    <source>
        <dbReference type="EMBL" id="KAJ1370445.1"/>
    </source>
</evidence>
<evidence type="ECO:0000313" key="2">
    <source>
        <dbReference type="Proteomes" id="UP001196413"/>
    </source>
</evidence>
<dbReference type="AlphaFoldDB" id="A0AAD5WHV5"/>
<protein>
    <submittedName>
        <fullName evidence="1">Uncharacterized protein</fullName>
    </submittedName>
</protein>
<dbReference type="Proteomes" id="UP001196413">
    <property type="component" value="Unassembled WGS sequence"/>
</dbReference>
<sequence>MNRVSLKRQNWEVCQVIEHHKREQWALRHLNINSDLRATHYKTALKNETVEMSPIEQHDQQQQ</sequence>
<proteinExistence type="predicted"/>
<name>A0AAD5WHV5_PARTN</name>
<dbReference type="EMBL" id="JAHQIW010006779">
    <property type="protein sequence ID" value="KAJ1370445.1"/>
    <property type="molecule type" value="Genomic_DNA"/>
</dbReference>
<reference evidence="1" key="1">
    <citation type="submission" date="2021-06" db="EMBL/GenBank/DDBJ databases">
        <title>Parelaphostrongylus tenuis whole genome reference sequence.</title>
        <authorList>
            <person name="Garwood T.J."/>
            <person name="Larsen P.A."/>
            <person name="Fountain-Jones N.M."/>
            <person name="Garbe J.R."/>
            <person name="Macchietto M.G."/>
            <person name="Kania S.A."/>
            <person name="Gerhold R.W."/>
            <person name="Richards J.E."/>
            <person name="Wolf T.M."/>
        </authorList>
    </citation>
    <scope>NUCLEOTIDE SEQUENCE</scope>
    <source>
        <strain evidence="1">MNPRO001-30</strain>
        <tissue evidence="1">Meninges</tissue>
    </source>
</reference>
<keyword evidence="2" id="KW-1185">Reference proteome</keyword>
<accession>A0AAD5WHV5</accession>